<dbReference type="RefSeq" id="WP_015945086.1">
    <property type="nucleotide sequence ID" value="NC_011830.1"/>
</dbReference>
<dbReference type="HOGENOM" id="CLU_622187_0_0_9"/>
<sequence>MEKTKVDVHGSCVSRDIFNHPDNKHADVNLYFARNNIVSCIMPPVDFSIDVLDKNEMNYSDYQFRCLRYALEKQTIPMLLDSNSQFLVIDLFDFCQDVAIYKQTTFSTYDYTFYNSSFYKNNANQFGSCNILELPDFIWYSYVDLYWQNIKLKYKDNIVLVRLTCCDSYIDSNKRIKLIPDNKLFFGNAKYNEKIRNIEDYIISKYEPYIIDVSKYFIADYTYNHDVTPVHYQRAYIDTSWVIMQYIINDHPKTKYYDCILPAILSCMLDDDFEDFELKNLLSKLPNLFSSSEFVDEIFRTFSVDEIVDNRKFISFVYGQLSRASFMSQFDLEIDEIKTLIETLNKMEPINALCSDVVAFLNNKYKLLSMDVKQLLTSFHQAFDSGDLQWITILSCLRIKDFYNDEVLLYSQHYYSALNDKDNELKFLQLRNVGNNRESL</sequence>
<gene>
    <name evidence="1" type="ordered locus">Dhaf_4181</name>
</gene>
<evidence type="ECO:0000313" key="1">
    <source>
        <dbReference type="EMBL" id="ACL22189.1"/>
    </source>
</evidence>
<dbReference type="KEGG" id="dhd:Dhaf_4181"/>
<name>B8FTU7_DESHD</name>
<dbReference type="Proteomes" id="UP000007726">
    <property type="component" value="Chromosome"/>
</dbReference>
<organism evidence="1 2">
    <name type="scientific">Desulfitobacterium hafniense (strain DSM 10664 / DCB-2)</name>
    <dbReference type="NCBI Taxonomy" id="272564"/>
    <lineage>
        <taxon>Bacteria</taxon>
        <taxon>Bacillati</taxon>
        <taxon>Bacillota</taxon>
        <taxon>Clostridia</taxon>
        <taxon>Eubacteriales</taxon>
        <taxon>Desulfitobacteriaceae</taxon>
        <taxon>Desulfitobacterium</taxon>
    </lineage>
</organism>
<dbReference type="AlphaFoldDB" id="B8FTU7"/>
<proteinExistence type="predicted"/>
<evidence type="ECO:0000313" key="2">
    <source>
        <dbReference type="Proteomes" id="UP000007726"/>
    </source>
</evidence>
<accession>B8FTU7</accession>
<protein>
    <submittedName>
        <fullName evidence="1">Uncharacterized protein</fullName>
    </submittedName>
</protein>
<dbReference type="InterPro" id="IPR046237">
    <property type="entry name" value="DUF6270"/>
</dbReference>
<reference evidence="1 2" key="1">
    <citation type="journal article" date="2012" name="BMC Microbiol.">
        <title>Genome sequence of Desulfitobacterium hafniense DCB-2, a Gram-positive anaerobe capable of dehalogenation and metal reduction.</title>
        <authorList>
            <person name="Kim S.H."/>
            <person name="Harzman C."/>
            <person name="Davis J.K."/>
            <person name="Hutcheson R."/>
            <person name="Broderick J.B."/>
            <person name="Marsh T.L."/>
            <person name="Tiedje J.M."/>
        </authorList>
    </citation>
    <scope>NUCLEOTIDE SEQUENCE [LARGE SCALE GENOMIC DNA]</scope>
    <source>
        <strain evidence="2">DSM 10664 / DCB-2</strain>
    </source>
</reference>
<dbReference type="EMBL" id="CP001336">
    <property type="protein sequence ID" value="ACL22189.1"/>
    <property type="molecule type" value="Genomic_DNA"/>
</dbReference>
<dbReference type="Pfam" id="PF19786">
    <property type="entry name" value="DUF6270"/>
    <property type="match status" value="1"/>
</dbReference>